<reference evidence="1" key="1">
    <citation type="submission" date="2010-06" db="EMBL/GenBank/DDBJ databases">
        <authorList>
            <person name="Muzny D."/>
            <person name="Qin X."/>
            <person name="Buhay C."/>
            <person name="Dugan-Rocha S."/>
            <person name="Ding Y."/>
            <person name="Chen G."/>
            <person name="Hawes A."/>
            <person name="Holder M."/>
            <person name="Jhangiani S."/>
            <person name="Johnson A."/>
            <person name="Khan Z."/>
            <person name="Li Z."/>
            <person name="Liu W."/>
            <person name="Liu X."/>
            <person name="Perez L."/>
            <person name="Shen H."/>
            <person name="Wang Q."/>
            <person name="Watt J."/>
            <person name="Xi L."/>
            <person name="Xin Y."/>
            <person name="Zhou J."/>
            <person name="Deng J."/>
            <person name="Jiang H."/>
            <person name="Liu Y."/>
            <person name="Qu J."/>
            <person name="Song X.-Z."/>
            <person name="Zhang L."/>
            <person name="Villasana D."/>
            <person name="Johnson A."/>
            <person name="Liu J."/>
            <person name="Liyanage D."/>
            <person name="Lorensuhewa L."/>
            <person name="Robinson T."/>
            <person name="Song A."/>
            <person name="Song B.-B."/>
            <person name="Dinh H."/>
            <person name="Thornton R."/>
            <person name="Coyle M."/>
            <person name="Francisco L."/>
            <person name="Jackson L."/>
            <person name="Javaid M."/>
            <person name="Korchina V."/>
            <person name="Kovar C."/>
            <person name="Mata R."/>
            <person name="Mathew T."/>
            <person name="Ngo R."/>
            <person name="Nguyen L."/>
            <person name="Nguyen N."/>
            <person name="Okwuonu G."/>
            <person name="Ongeri F."/>
            <person name="Pham C."/>
            <person name="Simmons D."/>
            <person name="Wilczek-Boney K."/>
            <person name="Hale W."/>
            <person name="Jakkamsetti A."/>
            <person name="Pham P."/>
            <person name="Ruth R."/>
            <person name="San Lucas F."/>
            <person name="Warren J."/>
            <person name="Zhang J."/>
            <person name="Zhao Z."/>
            <person name="Zhou C."/>
            <person name="Zhu D."/>
            <person name="Lee S."/>
            <person name="Bess C."/>
            <person name="Blankenburg K."/>
            <person name="Forbes L."/>
            <person name="Fu Q."/>
            <person name="Gubbala S."/>
            <person name="Hirani K."/>
            <person name="Jayaseelan J.C."/>
            <person name="Lara F."/>
            <person name="Munidasa M."/>
            <person name="Palculict T."/>
            <person name="Patil S."/>
            <person name="Pu L.-L."/>
            <person name="Saada N."/>
            <person name="Tang L."/>
            <person name="Weissenberger G."/>
            <person name="Zhu Y."/>
            <person name="Hemphill L."/>
            <person name="Shang Y."/>
            <person name="Youmans B."/>
            <person name="Ayvaz T."/>
            <person name="Ross M."/>
            <person name="Santibanez J."/>
            <person name="Aqrawi P."/>
            <person name="Gross S."/>
            <person name="Joshi V."/>
            <person name="Fowler G."/>
            <person name="Nazareth L."/>
            <person name="Reid J."/>
            <person name="Worley K."/>
            <person name="Petrosino J."/>
            <person name="Highlander S."/>
            <person name="Gibbs R."/>
        </authorList>
    </citation>
    <scope>NUCLEOTIDE SEQUENCE [LARGE SCALE GENOMIC DNA]</scope>
    <source>
        <strain evidence="1">ATCC 35910</strain>
    </source>
</reference>
<dbReference type="EMBL" id="ACKQ02000007">
    <property type="protein sequence ID" value="EFK32979.1"/>
    <property type="molecule type" value="Genomic_DNA"/>
</dbReference>
<gene>
    <name evidence="1" type="ORF">HMPREF0204_12047</name>
</gene>
<comment type="caution">
    <text evidence="1">The sequence shown here is derived from an EMBL/GenBank/DDBJ whole genome shotgun (WGS) entry which is preliminary data.</text>
</comment>
<organism evidence="1 2">
    <name type="scientific">Chryseobacterium gleum ATCC 35910</name>
    <dbReference type="NCBI Taxonomy" id="525257"/>
    <lineage>
        <taxon>Bacteria</taxon>
        <taxon>Pseudomonadati</taxon>
        <taxon>Bacteroidota</taxon>
        <taxon>Flavobacteriia</taxon>
        <taxon>Flavobacteriales</taxon>
        <taxon>Weeksellaceae</taxon>
        <taxon>Chryseobacterium group</taxon>
        <taxon>Chryseobacterium</taxon>
    </lineage>
</organism>
<evidence type="ECO:0000313" key="1">
    <source>
        <dbReference type="EMBL" id="EFK32979.1"/>
    </source>
</evidence>
<proteinExistence type="predicted"/>
<protein>
    <submittedName>
        <fullName evidence="1">Uncharacterized protein</fullName>
    </submittedName>
</protein>
<name>A0ABN0AIV0_CHRGE</name>
<dbReference type="Proteomes" id="UP000002969">
    <property type="component" value="Unassembled WGS sequence"/>
</dbReference>
<sequence>MLRKNNHSDYKKFRLFLRNSLFYFYKWCQEFKPLSFFKRL</sequence>
<keyword evidence="2" id="KW-1185">Reference proteome</keyword>
<accession>A0ABN0AIV0</accession>
<evidence type="ECO:0000313" key="2">
    <source>
        <dbReference type="Proteomes" id="UP000002969"/>
    </source>
</evidence>